<evidence type="ECO:0000256" key="3">
    <source>
        <dbReference type="ARBA" id="ARBA00012560"/>
    </source>
</evidence>
<dbReference type="SUPFAM" id="SSF51445">
    <property type="entry name" value="(Trans)glycosidases"/>
    <property type="match status" value="1"/>
</dbReference>
<dbReference type="PANTHER" id="PTHR32438:SF5">
    <property type="entry name" value="4-ALPHA-GLUCANOTRANSFERASE DPE1, CHLOROPLASTIC_AMYLOPLASTIC"/>
    <property type="match status" value="1"/>
</dbReference>
<dbReference type="InterPro" id="IPR003385">
    <property type="entry name" value="Glyco_hydro_77"/>
</dbReference>
<proteinExistence type="inferred from homology"/>
<keyword evidence="7 10" id="KW-0119">Carbohydrate metabolism</keyword>
<evidence type="ECO:0000256" key="5">
    <source>
        <dbReference type="ARBA" id="ARBA00022676"/>
    </source>
</evidence>
<evidence type="ECO:0000256" key="6">
    <source>
        <dbReference type="ARBA" id="ARBA00022679"/>
    </source>
</evidence>
<keyword evidence="12" id="KW-1185">Reference proteome</keyword>
<dbReference type="Gene3D" id="3.20.20.80">
    <property type="entry name" value="Glycosidases"/>
    <property type="match status" value="1"/>
</dbReference>
<evidence type="ECO:0000256" key="7">
    <source>
        <dbReference type="ARBA" id="ARBA00023277"/>
    </source>
</evidence>
<dbReference type="Pfam" id="PF02446">
    <property type="entry name" value="Glyco_hydro_77"/>
    <property type="match status" value="1"/>
</dbReference>
<name>A0A437RT07_9BURK</name>
<accession>A0A437RT07</accession>
<dbReference type="EC" id="2.4.1.25" evidence="3 10"/>
<dbReference type="GO" id="GO:0005975">
    <property type="term" value="P:carbohydrate metabolic process"/>
    <property type="evidence" value="ECO:0007669"/>
    <property type="project" value="InterPro"/>
</dbReference>
<organism evidence="11 12">
    <name type="scientific">Rubrivivax rivuli</name>
    <dbReference type="NCBI Taxonomy" id="1862385"/>
    <lineage>
        <taxon>Bacteria</taxon>
        <taxon>Pseudomonadati</taxon>
        <taxon>Pseudomonadota</taxon>
        <taxon>Betaproteobacteria</taxon>
        <taxon>Burkholderiales</taxon>
        <taxon>Sphaerotilaceae</taxon>
        <taxon>Rubrivivax</taxon>
    </lineage>
</organism>
<dbReference type="Proteomes" id="UP000285575">
    <property type="component" value="Unassembled WGS sequence"/>
</dbReference>
<dbReference type="NCBIfam" id="TIGR00217">
    <property type="entry name" value="malQ"/>
    <property type="match status" value="1"/>
</dbReference>
<evidence type="ECO:0000256" key="8">
    <source>
        <dbReference type="ARBA" id="ARBA00031423"/>
    </source>
</evidence>
<dbReference type="PANTHER" id="PTHR32438">
    <property type="entry name" value="4-ALPHA-GLUCANOTRANSFERASE DPE1, CHLOROPLASTIC/AMYLOPLASTIC"/>
    <property type="match status" value="1"/>
</dbReference>
<reference evidence="11 12" key="1">
    <citation type="submission" date="2019-01" db="EMBL/GenBank/DDBJ databases">
        <authorList>
            <person name="Chen W.-M."/>
        </authorList>
    </citation>
    <scope>NUCLEOTIDE SEQUENCE [LARGE SCALE GENOMIC DNA]</scope>
    <source>
        <strain evidence="11 12">KYPY4</strain>
    </source>
</reference>
<evidence type="ECO:0000256" key="4">
    <source>
        <dbReference type="ARBA" id="ARBA00020295"/>
    </source>
</evidence>
<dbReference type="NCBIfam" id="NF011080">
    <property type="entry name" value="PRK14508.1-3"/>
    <property type="match status" value="1"/>
</dbReference>
<keyword evidence="6 10" id="KW-0808">Transferase</keyword>
<sequence>MRQRASGLVLHITSLPGPHGIGDLGEEAYRFVDWLASAGQTIWQTLPVNPIGPGNSPYQCPSAFAGSGLMVALAPLVQRGWLPAEALHDVPAFDAARVDWGAVIPWRWSRLREAAEGFFANASEPDRATFAAWRATQASWLEEWTLFAALKDAHGGQPWWAWAPELARREPAALQAARTSLAAARDTHAFVQWCFDEQLAALRAHAQARGVRLMGDLPIFVAHDSADVWARPDLYFLDEHHQPTVVAGCPPDGFSPDGQRWGNPLYRWDRMAAEGYAWWVARVRRALAQADVFRIDHFRGFAGYWEVPASCPTAREGRWAPGPGVALFQAIQDALGALPIVAEDLGTITPDVIALRDHFGFPGMRIVQEAFSGDANHGFLPHHHVPACLAYSSTHDSDTALGWWRHAPAAHRAFAAEYLQAGGPGGTGDGSDVPMALVRAASRSVAALALFTMQDVLSLGGEHRMNLPGTDRGNWSWRFTWSQVPADLAPTLARMAAATGRAAFPLLAA</sequence>
<gene>
    <name evidence="11" type="primary">malQ</name>
    <name evidence="11" type="ORF">EOE66_03760</name>
</gene>
<evidence type="ECO:0000313" key="11">
    <source>
        <dbReference type="EMBL" id="RVU49903.1"/>
    </source>
</evidence>
<evidence type="ECO:0000256" key="1">
    <source>
        <dbReference type="ARBA" id="ARBA00000439"/>
    </source>
</evidence>
<dbReference type="AlphaFoldDB" id="A0A437RT07"/>
<evidence type="ECO:0000256" key="9">
    <source>
        <dbReference type="ARBA" id="ARBA00031501"/>
    </source>
</evidence>
<keyword evidence="5 10" id="KW-0328">Glycosyltransferase</keyword>
<dbReference type="OrthoDB" id="9761577at2"/>
<comment type="catalytic activity">
    <reaction evidence="1 10">
        <text>Transfers a segment of a (1-&gt;4)-alpha-D-glucan to a new position in an acceptor, which may be glucose or a (1-&gt;4)-alpha-D-glucan.</text>
        <dbReference type="EC" id="2.4.1.25"/>
    </reaction>
</comment>
<evidence type="ECO:0000313" key="12">
    <source>
        <dbReference type="Proteomes" id="UP000285575"/>
    </source>
</evidence>
<evidence type="ECO:0000256" key="10">
    <source>
        <dbReference type="RuleBase" id="RU361207"/>
    </source>
</evidence>
<dbReference type="EMBL" id="SACR01000001">
    <property type="protein sequence ID" value="RVU49903.1"/>
    <property type="molecule type" value="Genomic_DNA"/>
</dbReference>
<protein>
    <recommendedName>
        <fullName evidence="4 10">4-alpha-glucanotransferase</fullName>
        <ecNumber evidence="3 10">2.4.1.25</ecNumber>
    </recommendedName>
    <alternativeName>
        <fullName evidence="8 10">Amylomaltase</fullName>
    </alternativeName>
    <alternativeName>
        <fullName evidence="9 10">Disproportionating enzyme</fullName>
    </alternativeName>
</protein>
<comment type="similarity">
    <text evidence="2 10">Belongs to the disproportionating enzyme family.</text>
</comment>
<dbReference type="InterPro" id="IPR017853">
    <property type="entry name" value="GH"/>
</dbReference>
<comment type="caution">
    <text evidence="11">The sequence shown here is derived from an EMBL/GenBank/DDBJ whole genome shotgun (WGS) entry which is preliminary data.</text>
</comment>
<evidence type="ECO:0000256" key="2">
    <source>
        <dbReference type="ARBA" id="ARBA00005684"/>
    </source>
</evidence>
<dbReference type="GO" id="GO:0004134">
    <property type="term" value="F:4-alpha-glucanotransferase activity"/>
    <property type="evidence" value="ECO:0007669"/>
    <property type="project" value="UniProtKB-EC"/>
</dbReference>